<proteinExistence type="predicted"/>
<dbReference type="Gene3D" id="3.30.559.30">
    <property type="entry name" value="Nonribosomal peptide synthetase, condensation domain"/>
    <property type="match status" value="1"/>
</dbReference>
<dbReference type="PROSITE" id="PS50075">
    <property type="entry name" value="CARRIER"/>
    <property type="match status" value="1"/>
</dbReference>
<protein>
    <recommendedName>
        <fullName evidence="5">Carrier domain-containing protein</fullName>
    </recommendedName>
</protein>
<dbReference type="EMBL" id="JAAWWP010000008">
    <property type="protein sequence ID" value="NKI42670.1"/>
    <property type="molecule type" value="Genomic_DNA"/>
</dbReference>
<dbReference type="RefSeq" id="WP_168539947.1">
    <property type="nucleotide sequence ID" value="NZ_JAAWWP010000008.1"/>
</dbReference>
<dbReference type="SUPFAM" id="SSF47336">
    <property type="entry name" value="ACP-like"/>
    <property type="match status" value="1"/>
</dbReference>
<feature type="domain" description="Carrier" evidence="5">
    <location>
        <begin position="482"/>
        <end position="558"/>
    </location>
</feature>
<gene>
    <name evidence="6" type="ORF">HFV08_15790</name>
</gene>
<dbReference type="Pfam" id="PF00550">
    <property type="entry name" value="PP-binding"/>
    <property type="match status" value="1"/>
</dbReference>
<keyword evidence="3" id="KW-0597">Phosphoprotein</keyword>
<evidence type="ECO:0000256" key="2">
    <source>
        <dbReference type="ARBA" id="ARBA00022450"/>
    </source>
</evidence>
<evidence type="ECO:0000256" key="3">
    <source>
        <dbReference type="ARBA" id="ARBA00022553"/>
    </source>
</evidence>
<dbReference type="Gene3D" id="3.30.559.10">
    <property type="entry name" value="Chloramphenicol acetyltransferase-like domain"/>
    <property type="match status" value="1"/>
</dbReference>
<dbReference type="Proteomes" id="UP000772196">
    <property type="component" value="Unassembled WGS sequence"/>
</dbReference>
<evidence type="ECO:0000313" key="7">
    <source>
        <dbReference type="Proteomes" id="UP000772196"/>
    </source>
</evidence>
<sequence>MTRTAETEAAEAESAETETAEAESAETEAAEAEAADTGAAPSAEHSPHQEPTAQAEEMRVAETLLGGLEIRTGTAFVIDGELDVARLAAVWARCGDRISHDAKGRRLFEVEPLAPPGDPVPESVRVSRDRRALAEPTSAALFSRLHRLTDGSVVWSVFVHHSVLDGVGLVFHMFMIRQEYLRALDSKDSGDAGELMWPYASWEDSRELAAAMFTRRQQAEAGVLDRITDGGRTAPVLIGPKRRASTVPRVARLGQVRPRALPGAEQGAEGTPDAQASLAWLCGYTAVLLLAATGESAVQLSVPRAGVSRAAVQPLGSFAYTLPLAVRRPEDASVAEFLDGIATDIRDKRWSQCFHSGSLRRSFGPNVNLFPVDFFAGTDALGARWHYDLISSGPVEDVDIVSAFAGTALDVHAQVGMEGLSAADFRRVERALRAVLEDFAAADPATPAAEVLRSARAHLAPLTALNRELAAGAGAAGTAGGPAGEAAVRAVVAEVLRARYGAGSDPEEYDFFESGGSSLEAVNLVKEISEALGRPLNPATLFYHPTFAELVASIAAAGAEAGEDRAAGWETAGYLVLDAGAAGTSSAEVRTTVLAQLLGQVAGAWDAHPSAGAIAHRGAGTDEGPVSPAADQVAELVTTAAATGLLSLRAEWPPGAARVRLAVRTQRAATEAGIHAAVARAAAACGLGPVAHSVFGEVFGA</sequence>
<dbReference type="InterPro" id="IPR020806">
    <property type="entry name" value="PKS_PP-bd"/>
</dbReference>
<keyword evidence="7" id="KW-1185">Reference proteome</keyword>
<dbReference type="Gene3D" id="1.10.1200.10">
    <property type="entry name" value="ACP-like"/>
    <property type="match status" value="1"/>
</dbReference>
<feature type="compositionally biased region" description="Acidic residues" evidence="4">
    <location>
        <begin position="8"/>
        <end position="34"/>
    </location>
</feature>
<feature type="compositionally biased region" description="Low complexity" evidence="4">
    <location>
        <begin position="35"/>
        <end position="44"/>
    </location>
</feature>
<reference evidence="6 7" key="1">
    <citation type="submission" date="2020-04" db="EMBL/GenBank/DDBJ databases">
        <title>Phylogenetic Diversity and Antibacterial Activity against Ralstonia solanacearum of Endophytic Actinomycete Isolated from Moss.</title>
        <authorList>
            <person name="Zhuang X."/>
        </authorList>
    </citation>
    <scope>NUCLEOTIDE SEQUENCE [LARGE SCALE GENOMIC DNA]</scope>
    <source>
        <strain evidence="6 7">LD120</strain>
    </source>
</reference>
<comment type="cofactor">
    <cofactor evidence="1">
        <name>pantetheine 4'-phosphate</name>
        <dbReference type="ChEBI" id="CHEBI:47942"/>
    </cofactor>
</comment>
<evidence type="ECO:0000313" key="6">
    <source>
        <dbReference type="EMBL" id="NKI42670.1"/>
    </source>
</evidence>
<feature type="region of interest" description="Disordered" evidence="4">
    <location>
        <begin position="1"/>
        <end position="55"/>
    </location>
</feature>
<keyword evidence="2" id="KW-0596">Phosphopantetheine</keyword>
<comment type="caution">
    <text evidence="6">The sequence shown here is derived from an EMBL/GenBank/DDBJ whole genome shotgun (WGS) entry which is preliminary data.</text>
</comment>
<name>A0ABX1H5U0_9ACTN</name>
<dbReference type="InterPro" id="IPR023213">
    <property type="entry name" value="CAT-like_dom_sf"/>
</dbReference>
<dbReference type="InterPro" id="IPR006162">
    <property type="entry name" value="Ppantetheine_attach_site"/>
</dbReference>
<organism evidence="6 7">
    <name type="scientific">Streptomyces physcomitrii</name>
    <dbReference type="NCBI Taxonomy" id="2724184"/>
    <lineage>
        <taxon>Bacteria</taxon>
        <taxon>Bacillati</taxon>
        <taxon>Actinomycetota</taxon>
        <taxon>Actinomycetes</taxon>
        <taxon>Kitasatosporales</taxon>
        <taxon>Streptomycetaceae</taxon>
        <taxon>Streptomyces</taxon>
    </lineage>
</organism>
<dbReference type="InterPro" id="IPR009081">
    <property type="entry name" value="PP-bd_ACP"/>
</dbReference>
<dbReference type="SUPFAM" id="SSF52777">
    <property type="entry name" value="CoA-dependent acyltransferases"/>
    <property type="match status" value="2"/>
</dbReference>
<evidence type="ECO:0000259" key="5">
    <source>
        <dbReference type="PROSITE" id="PS50075"/>
    </source>
</evidence>
<dbReference type="InterPro" id="IPR036736">
    <property type="entry name" value="ACP-like_sf"/>
</dbReference>
<accession>A0ABX1H5U0</accession>
<evidence type="ECO:0000256" key="1">
    <source>
        <dbReference type="ARBA" id="ARBA00001957"/>
    </source>
</evidence>
<dbReference type="PROSITE" id="PS00012">
    <property type="entry name" value="PHOSPHOPANTETHEINE"/>
    <property type="match status" value="1"/>
</dbReference>
<evidence type="ECO:0000256" key="4">
    <source>
        <dbReference type="SAM" id="MobiDB-lite"/>
    </source>
</evidence>
<dbReference type="SMART" id="SM00823">
    <property type="entry name" value="PKS_PP"/>
    <property type="match status" value="1"/>
</dbReference>